<reference evidence="9" key="2">
    <citation type="submission" date="2019-06" db="EMBL/GenBank/DDBJ databases">
        <title>Co-occurence of chitin degradation, pigmentation and bioactivity in marine Pseudoalteromonas.</title>
        <authorList>
            <person name="Sonnenschein E.C."/>
            <person name="Bech P.K."/>
        </authorList>
    </citation>
    <scope>NUCLEOTIDE SEQUENCE [LARGE SCALE GENOMIC DNA]</scope>
    <source>
        <strain evidence="9">S2231</strain>
    </source>
</reference>
<evidence type="ECO:0000313" key="8">
    <source>
        <dbReference type="Proteomes" id="UP000305730"/>
    </source>
</evidence>
<accession>A0A5S3XKR6</accession>
<name>A0A5S3XKR6_9GAMM</name>
<evidence type="ECO:0000313" key="7">
    <source>
        <dbReference type="EMBL" id="TMP55731.1"/>
    </source>
</evidence>
<evidence type="ECO:0000256" key="3">
    <source>
        <dbReference type="ARBA" id="ARBA00023125"/>
    </source>
</evidence>
<keyword evidence="4" id="KW-0804">Transcription</keyword>
<sequence>MSNQFSYSAIHTFTIVTQTLSFSRAAATLHITPSAVSHQMKLLEAHIGVPLFKRQAKGVRLTDAGHALMHSANKGITLIQIGVANSIAAASQRSLHIAAIPSLAQNWLIPRLSHFYKVHPDINVIVHAQDQLVDFSTAPIDAHLHFGDGYAQQAYAQQAYAQFLADEYIYPVCHPQLLLQKSNADIQHLIASHALLQYDAAVEDAPSNVSWQMWLKKLNITTSQPMQHRHFSHVTLALEAAKHQQGLALAWHHIVDNDIKRETLVRCHTQSLKLDYSYYLVSPEQPEPHSDLAVFTTWVREQFQHMTANEEAST</sequence>
<dbReference type="InterPro" id="IPR000847">
    <property type="entry name" value="LysR_HTH_N"/>
</dbReference>
<keyword evidence="8" id="KW-1185">Reference proteome</keyword>
<comment type="caution">
    <text evidence="7">The sequence shown here is derived from an EMBL/GenBank/DDBJ whole genome shotgun (WGS) entry which is preliminary data.</text>
</comment>
<dbReference type="InterPro" id="IPR036390">
    <property type="entry name" value="WH_DNA-bd_sf"/>
</dbReference>
<dbReference type="InterPro" id="IPR005119">
    <property type="entry name" value="LysR_subst-bd"/>
</dbReference>
<dbReference type="PANTHER" id="PTHR30537:SF26">
    <property type="entry name" value="GLYCINE CLEAVAGE SYSTEM TRANSCRIPTIONAL ACTIVATOR"/>
    <property type="match status" value="1"/>
</dbReference>
<dbReference type="SUPFAM" id="SSF53850">
    <property type="entry name" value="Periplasmic binding protein-like II"/>
    <property type="match status" value="1"/>
</dbReference>
<dbReference type="SUPFAM" id="SSF46785">
    <property type="entry name" value="Winged helix' DNA-binding domain"/>
    <property type="match status" value="1"/>
</dbReference>
<reference evidence="7" key="3">
    <citation type="submission" date="2019-09" db="EMBL/GenBank/DDBJ databases">
        <title>Co-occurence of chitin degradation, pigmentation and bioactivity in marine Pseudoalteromonas.</title>
        <authorList>
            <person name="Sonnenschein E.C."/>
            <person name="Bech P.K."/>
        </authorList>
    </citation>
    <scope>NUCLEOTIDE SEQUENCE</scope>
    <source>
        <strain evidence="7">S2231</strain>
        <strain evidence="6 8">S2233</strain>
    </source>
</reference>
<evidence type="ECO:0000259" key="5">
    <source>
        <dbReference type="PROSITE" id="PS50931"/>
    </source>
</evidence>
<dbReference type="AlphaFoldDB" id="A0A5S3XKR6"/>
<dbReference type="PROSITE" id="PS50931">
    <property type="entry name" value="HTH_LYSR"/>
    <property type="match status" value="1"/>
</dbReference>
<organism evidence="7 9">
    <name type="scientific">Pseudoalteromonas citrea</name>
    <dbReference type="NCBI Taxonomy" id="43655"/>
    <lineage>
        <taxon>Bacteria</taxon>
        <taxon>Pseudomonadati</taxon>
        <taxon>Pseudomonadota</taxon>
        <taxon>Gammaproteobacteria</taxon>
        <taxon>Alteromonadales</taxon>
        <taxon>Pseudoalteromonadaceae</taxon>
        <taxon>Pseudoalteromonas</taxon>
    </lineage>
</organism>
<dbReference type="OrthoDB" id="5723059at2"/>
<evidence type="ECO:0000313" key="6">
    <source>
        <dbReference type="EMBL" id="TMP39923.1"/>
    </source>
</evidence>
<keyword evidence="2" id="KW-0805">Transcription regulation</keyword>
<dbReference type="FunFam" id="1.10.10.10:FF:000001">
    <property type="entry name" value="LysR family transcriptional regulator"/>
    <property type="match status" value="1"/>
</dbReference>
<evidence type="ECO:0000256" key="1">
    <source>
        <dbReference type="ARBA" id="ARBA00009437"/>
    </source>
</evidence>
<dbReference type="GO" id="GO:0043565">
    <property type="term" value="F:sequence-specific DNA binding"/>
    <property type="evidence" value="ECO:0007669"/>
    <property type="project" value="TreeGrafter"/>
</dbReference>
<dbReference type="GO" id="GO:0003700">
    <property type="term" value="F:DNA-binding transcription factor activity"/>
    <property type="evidence" value="ECO:0007669"/>
    <property type="project" value="InterPro"/>
</dbReference>
<dbReference type="Pfam" id="PF00126">
    <property type="entry name" value="HTH_1"/>
    <property type="match status" value="1"/>
</dbReference>
<dbReference type="Gene3D" id="3.40.190.10">
    <property type="entry name" value="Periplasmic binding protein-like II"/>
    <property type="match status" value="2"/>
</dbReference>
<dbReference type="Proteomes" id="UP000307706">
    <property type="component" value="Unassembled WGS sequence"/>
</dbReference>
<dbReference type="EMBL" id="PNCL01000096">
    <property type="protein sequence ID" value="TMP55731.1"/>
    <property type="molecule type" value="Genomic_DNA"/>
</dbReference>
<protein>
    <recommendedName>
        <fullName evidence="5">HTH lysR-type domain-containing protein</fullName>
    </recommendedName>
</protein>
<proteinExistence type="inferred from homology"/>
<dbReference type="PANTHER" id="PTHR30537">
    <property type="entry name" value="HTH-TYPE TRANSCRIPTIONAL REGULATOR"/>
    <property type="match status" value="1"/>
</dbReference>
<dbReference type="EMBL" id="PNCK01000094">
    <property type="protein sequence ID" value="TMP39923.1"/>
    <property type="molecule type" value="Genomic_DNA"/>
</dbReference>
<comment type="similarity">
    <text evidence="1">Belongs to the LysR transcriptional regulatory family.</text>
</comment>
<reference evidence="7 9" key="1">
    <citation type="submission" date="2017-12" db="EMBL/GenBank/DDBJ databases">
        <authorList>
            <person name="Paulsen S."/>
            <person name="Gram L.K."/>
        </authorList>
    </citation>
    <scope>NUCLEOTIDE SEQUENCE [LARGE SCALE GENOMIC DNA]</scope>
    <source>
        <strain evidence="7 9">S2231</strain>
        <strain evidence="6">S2233</strain>
    </source>
</reference>
<dbReference type="Pfam" id="PF03466">
    <property type="entry name" value="LysR_substrate"/>
    <property type="match status" value="1"/>
</dbReference>
<dbReference type="InterPro" id="IPR036388">
    <property type="entry name" value="WH-like_DNA-bd_sf"/>
</dbReference>
<keyword evidence="3" id="KW-0238">DNA-binding</keyword>
<dbReference type="InterPro" id="IPR058163">
    <property type="entry name" value="LysR-type_TF_proteobact-type"/>
</dbReference>
<dbReference type="GO" id="GO:0006351">
    <property type="term" value="P:DNA-templated transcription"/>
    <property type="evidence" value="ECO:0007669"/>
    <property type="project" value="TreeGrafter"/>
</dbReference>
<evidence type="ECO:0000313" key="9">
    <source>
        <dbReference type="Proteomes" id="UP000307706"/>
    </source>
</evidence>
<dbReference type="PRINTS" id="PR00039">
    <property type="entry name" value="HTHLYSR"/>
</dbReference>
<dbReference type="RefSeq" id="WP_138598409.1">
    <property type="nucleotide sequence ID" value="NZ_PNCK01000094.1"/>
</dbReference>
<evidence type="ECO:0000256" key="2">
    <source>
        <dbReference type="ARBA" id="ARBA00023015"/>
    </source>
</evidence>
<evidence type="ECO:0000256" key="4">
    <source>
        <dbReference type="ARBA" id="ARBA00023163"/>
    </source>
</evidence>
<gene>
    <name evidence="7" type="ORF">CWB96_16620</name>
    <name evidence="6" type="ORF">CWB97_20345</name>
</gene>
<dbReference type="CDD" id="cd08432">
    <property type="entry name" value="PBP2_GcdR_TrpI_HvrB_AmpR_like"/>
    <property type="match status" value="1"/>
</dbReference>
<dbReference type="Gene3D" id="1.10.10.10">
    <property type="entry name" value="Winged helix-like DNA-binding domain superfamily/Winged helix DNA-binding domain"/>
    <property type="match status" value="1"/>
</dbReference>
<feature type="domain" description="HTH lysR-type" evidence="5">
    <location>
        <begin position="5"/>
        <end position="62"/>
    </location>
</feature>
<dbReference type="Proteomes" id="UP000305730">
    <property type="component" value="Unassembled WGS sequence"/>
</dbReference>